<dbReference type="PROSITE" id="PS51318">
    <property type="entry name" value="TAT"/>
    <property type="match status" value="1"/>
</dbReference>
<dbReference type="InterPro" id="IPR039424">
    <property type="entry name" value="SBP_5"/>
</dbReference>
<dbReference type="SUPFAM" id="SSF53850">
    <property type="entry name" value="Periplasmic binding protein-like II"/>
    <property type="match status" value="1"/>
</dbReference>
<keyword evidence="3" id="KW-0732">Signal</keyword>
<proteinExistence type="inferred from homology"/>
<dbReference type="CDD" id="cd00995">
    <property type="entry name" value="PBP2_NikA_DppA_OppA_like"/>
    <property type="match status" value="1"/>
</dbReference>
<evidence type="ECO:0000259" key="4">
    <source>
        <dbReference type="Pfam" id="PF00496"/>
    </source>
</evidence>
<comment type="similarity">
    <text evidence="1">Belongs to the bacterial solute-binding protein 5 family.</text>
</comment>
<dbReference type="InterPro" id="IPR019546">
    <property type="entry name" value="TAT_signal_bac_arc"/>
</dbReference>
<feature type="domain" description="Solute-binding protein family 5" evidence="4">
    <location>
        <begin position="93"/>
        <end position="432"/>
    </location>
</feature>
<dbReference type="InterPro" id="IPR030678">
    <property type="entry name" value="Peptide/Ni-bd"/>
</dbReference>
<dbReference type="PANTHER" id="PTHR30290:SF9">
    <property type="entry name" value="OLIGOPEPTIDE-BINDING PROTEIN APPA"/>
    <property type="match status" value="1"/>
</dbReference>
<dbReference type="Pfam" id="PF00496">
    <property type="entry name" value="SBP_bac_5"/>
    <property type="match status" value="1"/>
</dbReference>
<dbReference type="GO" id="GO:0015833">
    <property type="term" value="P:peptide transport"/>
    <property type="evidence" value="ECO:0007669"/>
    <property type="project" value="TreeGrafter"/>
</dbReference>
<dbReference type="GO" id="GO:0042597">
    <property type="term" value="C:periplasmic space"/>
    <property type="evidence" value="ECO:0007669"/>
    <property type="project" value="UniProtKB-ARBA"/>
</dbReference>
<protein>
    <recommendedName>
        <fullName evidence="4">Solute-binding protein family 5 domain-containing protein</fullName>
    </recommendedName>
</protein>
<organism evidence="5 6">
    <name type="scientific">[Collinsella] massiliensis</name>
    <dbReference type="NCBI Taxonomy" id="1232426"/>
    <lineage>
        <taxon>Bacteria</taxon>
        <taxon>Bacillati</taxon>
        <taxon>Actinomycetota</taxon>
        <taxon>Coriobacteriia</taxon>
        <taxon>Coriobacteriales</taxon>
        <taxon>Coriobacteriaceae</taxon>
        <taxon>Enorma</taxon>
    </lineage>
</organism>
<dbReference type="PANTHER" id="PTHR30290">
    <property type="entry name" value="PERIPLASMIC BINDING COMPONENT OF ABC TRANSPORTER"/>
    <property type="match status" value="1"/>
</dbReference>
<reference evidence="6" key="1">
    <citation type="submission" date="2017-04" db="EMBL/GenBank/DDBJ databases">
        <title>Function of individual gut microbiota members based on whole genome sequencing of pure cultures obtained from chicken caecum.</title>
        <authorList>
            <person name="Medvecky M."/>
            <person name="Cejkova D."/>
            <person name="Polansky O."/>
            <person name="Karasova D."/>
            <person name="Kubasova T."/>
            <person name="Cizek A."/>
            <person name="Rychlik I."/>
        </authorList>
    </citation>
    <scope>NUCLEOTIDE SEQUENCE [LARGE SCALE GENOMIC DNA]</scope>
    <source>
        <strain evidence="6">An5</strain>
    </source>
</reference>
<name>A0A1Y3Y359_9ACTN</name>
<dbReference type="Gene3D" id="3.10.105.10">
    <property type="entry name" value="Dipeptide-binding Protein, Domain 3"/>
    <property type="match status" value="1"/>
</dbReference>
<sequence>MSMTQPTRRQFLGGSAALLAAMGAGGLAGCSGGSDTGSAAAGSYGIPLGDELTIISLITNGTFTPVNAAAGFDKVVLHALFDTLFVFDADGNLQPCLAESYEQNGFDVTIKIRNDVSFTDGAPLTADDVVFSFDVYENDTVNGPYIRQYITSIEKVDDTTVLVHSLRDDELWKNILAEYIYIMEAATYDASSSYADSAPTGTGAYLLDSVDEARTVTLTANEDYWGGAPEFTTVRVQAPVDSSTALVALQNGEANLVTQIALSAVETAREDPNLEVSTFASWSQQMLGVCTGDQAFRQAIFHAIDRQNIIDICNDGEGEPATDMFSKKIMGDLAGSVEFTGYDPELAQELIAQSETDLSQTFTIYTYDAADVAQCIQQDLAKIGINIEVGAVDSNTYSQALIDKTAQMFLGAFGTDMLTPDSFVELFLAEGTFYYFPISDELRQKVADMLAIPSIADRRDLVIEIMGDMVEEAPIVPLYDKNSYDVYTKGLGGVLPSSSGTYVYYVGDFTNEQQ</sequence>
<dbReference type="GO" id="GO:0043190">
    <property type="term" value="C:ATP-binding cassette (ABC) transporter complex"/>
    <property type="evidence" value="ECO:0007669"/>
    <property type="project" value="InterPro"/>
</dbReference>
<accession>A0A1Y3Y359</accession>
<dbReference type="Gene3D" id="3.40.190.10">
    <property type="entry name" value="Periplasmic binding protein-like II"/>
    <property type="match status" value="1"/>
</dbReference>
<evidence type="ECO:0000256" key="2">
    <source>
        <dbReference type="ARBA" id="ARBA00022448"/>
    </source>
</evidence>
<evidence type="ECO:0000313" key="6">
    <source>
        <dbReference type="Proteomes" id="UP000195781"/>
    </source>
</evidence>
<evidence type="ECO:0000313" key="5">
    <source>
        <dbReference type="EMBL" id="OUN88770.1"/>
    </source>
</evidence>
<dbReference type="InterPro" id="IPR000914">
    <property type="entry name" value="SBP_5_dom"/>
</dbReference>
<dbReference type="RefSeq" id="WP_094335427.1">
    <property type="nucleotide sequence ID" value="NZ_NFIE01000009.1"/>
</dbReference>
<dbReference type="PIRSF" id="PIRSF002741">
    <property type="entry name" value="MppA"/>
    <property type="match status" value="1"/>
</dbReference>
<gene>
    <name evidence="5" type="ORF">B5G02_05145</name>
</gene>
<evidence type="ECO:0000256" key="3">
    <source>
        <dbReference type="ARBA" id="ARBA00022729"/>
    </source>
</evidence>
<dbReference type="Proteomes" id="UP000195781">
    <property type="component" value="Unassembled WGS sequence"/>
</dbReference>
<dbReference type="AlphaFoldDB" id="A0A1Y3Y359"/>
<evidence type="ECO:0000256" key="1">
    <source>
        <dbReference type="ARBA" id="ARBA00005695"/>
    </source>
</evidence>
<keyword evidence="6" id="KW-1185">Reference proteome</keyword>
<dbReference type="OrthoDB" id="5243526at2"/>
<dbReference type="NCBIfam" id="TIGR01409">
    <property type="entry name" value="TAT_signal_seq"/>
    <property type="match status" value="1"/>
</dbReference>
<keyword evidence="2" id="KW-0813">Transport</keyword>
<comment type="caution">
    <text evidence="5">The sequence shown here is derived from an EMBL/GenBank/DDBJ whole genome shotgun (WGS) entry which is preliminary data.</text>
</comment>
<dbReference type="InterPro" id="IPR006311">
    <property type="entry name" value="TAT_signal"/>
</dbReference>
<dbReference type="EMBL" id="NFIE01000009">
    <property type="protein sequence ID" value="OUN88770.1"/>
    <property type="molecule type" value="Genomic_DNA"/>
</dbReference>
<dbReference type="GO" id="GO:1904680">
    <property type="term" value="F:peptide transmembrane transporter activity"/>
    <property type="evidence" value="ECO:0007669"/>
    <property type="project" value="TreeGrafter"/>
</dbReference>